<dbReference type="PRINTS" id="PR00039">
    <property type="entry name" value="HTHLYSR"/>
</dbReference>
<dbReference type="KEGG" id="pox:MB84_23405"/>
<protein>
    <submittedName>
        <fullName evidence="6">LysR family transcriptional regulator</fullName>
    </submittedName>
</protein>
<evidence type="ECO:0000259" key="5">
    <source>
        <dbReference type="PROSITE" id="PS50931"/>
    </source>
</evidence>
<dbReference type="SUPFAM" id="SSF53850">
    <property type="entry name" value="Periplasmic binding protein-like II"/>
    <property type="match status" value="1"/>
</dbReference>
<accession>A0A0E3YGH6</accession>
<dbReference type="InterPro" id="IPR000847">
    <property type="entry name" value="LysR_HTH_N"/>
</dbReference>
<dbReference type="InterPro" id="IPR036390">
    <property type="entry name" value="WH_DNA-bd_sf"/>
</dbReference>
<evidence type="ECO:0000256" key="3">
    <source>
        <dbReference type="ARBA" id="ARBA00023125"/>
    </source>
</evidence>
<name>A0A0E3YGH6_9BURK</name>
<dbReference type="CDD" id="cd05466">
    <property type="entry name" value="PBP2_LTTR_substrate"/>
    <property type="match status" value="1"/>
</dbReference>
<evidence type="ECO:0000256" key="2">
    <source>
        <dbReference type="ARBA" id="ARBA00023015"/>
    </source>
</evidence>
<dbReference type="PANTHER" id="PTHR30126:SF91">
    <property type="entry name" value="LYSR FAMILY TRANSCRIPTIONAL REGULATOR"/>
    <property type="match status" value="1"/>
</dbReference>
<evidence type="ECO:0000256" key="1">
    <source>
        <dbReference type="ARBA" id="ARBA00009437"/>
    </source>
</evidence>
<dbReference type="Gene3D" id="3.40.190.290">
    <property type="match status" value="1"/>
</dbReference>
<dbReference type="HOGENOM" id="CLU_039613_35_0_4"/>
<evidence type="ECO:0000256" key="4">
    <source>
        <dbReference type="ARBA" id="ARBA00023163"/>
    </source>
</evidence>
<dbReference type="GO" id="GO:0000976">
    <property type="term" value="F:transcription cis-regulatory region binding"/>
    <property type="evidence" value="ECO:0007669"/>
    <property type="project" value="TreeGrafter"/>
</dbReference>
<dbReference type="PANTHER" id="PTHR30126">
    <property type="entry name" value="HTH-TYPE TRANSCRIPTIONAL REGULATOR"/>
    <property type="match status" value="1"/>
</dbReference>
<dbReference type="RefSeq" id="WP_046292855.1">
    <property type="nucleotide sequence ID" value="NZ_CP011253.3"/>
</dbReference>
<evidence type="ECO:0000313" key="7">
    <source>
        <dbReference type="Proteomes" id="UP000035050"/>
    </source>
</evidence>
<reference evidence="6" key="1">
    <citation type="submission" date="2016-06" db="EMBL/GenBank/DDBJ databases">
        <title>Pandoraea oxalativorans DSM 23570 Genome Sequencing.</title>
        <authorList>
            <person name="Ee R."/>
            <person name="Lim Y.-L."/>
            <person name="Yong D."/>
            <person name="Yin W.-F."/>
            <person name="Chan K.-G."/>
        </authorList>
    </citation>
    <scope>NUCLEOTIDE SEQUENCE</scope>
    <source>
        <strain evidence="6">DSM 23570</strain>
    </source>
</reference>
<proteinExistence type="inferred from homology"/>
<dbReference type="Pfam" id="PF03466">
    <property type="entry name" value="LysR_substrate"/>
    <property type="match status" value="1"/>
</dbReference>
<keyword evidence="4" id="KW-0804">Transcription</keyword>
<feature type="domain" description="HTH lysR-type" evidence="5">
    <location>
        <begin position="3"/>
        <end position="60"/>
    </location>
</feature>
<dbReference type="InterPro" id="IPR005119">
    <property type="entry name" value="LysR_subst-bd"/>
</dbReference>
<dbReference type="FunFam" id="1.10.10.10:FF:000001">
    <property type="entry name" value="LysR family transcriptional regulator"/>
    <property type="match status" value="1"/>
</dbReference>
<dbReference type="PATRIC" id="fig|573737.6.peg.450"/>
<dbReference type="Gene3D" id="1.10.10.10">
    <property type="entry name" value="Winged helix-like DNA-binding domain superfamily/Winged helix DNA-binding domain"/>
    <property type="match status" value="1"/>
</dbReference>
<dbReference type="SUPFAM" id="SSF46785">
    <property type="entry name" value="Winged helix' DNA-binding domain"/>
    <property type="match status" value="1"/>
</dbReference>
<organism evidence="6 7">
    <name type="scientific">Pandoraea oxalativorans</name>
    <dbReference type="NCBI Taxonomy" id="573737"/>
    <lineage>
        <taxon>Bacteria</taxon>
        <taxon>Pseudomonadati</taxon>
        <taxon>Pseudomonadota</taxon>
        <taxon>Betaproteobacteria</taxon>
        <taxon>Burkholderiales</taxon>
        <taxon>Burkholderiaceae</taxon>
        <taxon>Pandoraea</taxon>
    </lineage>
</organism>
<gene>
    <name evidence="6" type="ORF">MB84_23405</name>
</gene>
<comment type="similarity">
    <text evidence="1">Belongs to the LysR transcriptional regulatory family.</text>
</comment>
<keyword evidence="7" id="KW-1185">Reference proteome</keyword>
<dbReference type="EMBL" id="CP011253">
    <property type="protein sequence ID" value="AKC71762.1"/>
    <property type="molecule type" value="Genomic_DNA"/>
</dbReference>
<dbReference type="Proteomes" id="UP000035050">
    <property type="component" value="Chromosome"/>
</dbReference>
<keyword evidence="3" id="KW-0238">DNA-binding</keyword>
<dbReference type="InterPro" id="IPR036388">
    <property type="entry name" value="WH-like_DNA-bd_sf"/>
</dbReference>
<dbReference type="AlphaFoldDB" id="A0A0E3YGH6"/>
<sequence>MNWTIEQLRYFVAAAEDGSISAAARRMGKAQSAVSTAISLLEADLGFELFDRSRRNARLTDQGEVMLLEAKELLRQAEGLNHRANALAFGEQPQLSLALDEALPYQAVSELVRDLAYQFAYLELTLLNGTSTEVAEYVEKQRADIGFHVDRGAISSALGHKYIGSAVQGVFVAGDHPLAYRDQVTRGDLAKYRQLLLQMDDITPLQLSPSIWRADSSYVIASMVVDKLGWAVLPIDIAAYEDLHELRCDDLGLPQLPVRMLWRFGREPNDVMRWCEARFGELLRASSKGT</sequence>
<evidence type="ECO:0000313" key="6">
    <source>
        <dbReference type="EMBL" id="AKC71762.1"/>
    </source>
</evidence>
<dbReference type="Pfam" id="PF00126">
    <property type="entry name" value="HTH_1"/>
    <property type="match status" value="1"/>
</dbReference>
<keyword evidence="2" id="KW-0805">Transcription regulation</keyword>
<dbReference type="PROSITE" id="PS50931">
    <property type="entry name" value="HTH_LYSR"/>
    <property type="match status" value="1"/>
</dbReference>
<dbReference type="GO" id="GO:0003700">
    <property type="term" value="F:DNA-binding transcription factor activity"/>
    <property type="evidence" value="ECO:0007669"/>
    <property type="project" value="InterPro"/>
</dbReference>